<dbReference type="RefSeq" id="WP_188936826.1">
    <property type="nucleotide sequence ID" value="NZ_BMJC01000005.1"/>
</dbReference>
<feature type="chain" id="PRO_5035265402" description="BZIP transcription factor" evidence="2">
    <location>
        <begin position="22"/>
        <end position="338"/>
    </location>
</feature>
<keyword evidence="2" id="KW-0732">Signal</keyword>
<sequence>MRNLILSCSLLLVLASGTLSAQNTYPWPSSGNIGIGTTTPDWLLTVNGGTHLGNDLNLTRTDNFIYGASIVVDNNISKAITIQKVGGGNIDLINLMATGIGLNGTTVVGLPMGSPSNMSKFSVYTNSANDGIWLSHDGSSYGGSSGFVNIHGPSMGQGSWNGITLSGDAGIAYGTANQTTGNGFIIAPWAAATSGLRLDNKGNVGIATSNTQGYQLAVNGQAIFTRAVVKLYPDWPDYVFRKDYRLPSLDSVDAYIRTHQHLPGMPTAAEMANTGLDLGATQTALLKKIEELTLYIIQQDKTIQDQDQQLERQSKEAKALKARLDRLEQRINHLSAQR</sequence>
<dbReference type="EMBL" id="BMJC01000005">
    <property type="protein sequence ID" value="GGB19851.1"/>
    <property type="molecule type" value="Genomic_DNA"/>
</dbReference>
<evidence type="ECO:0000256" key="2">
    <source>
        <dbReference type="SAM" id="SignalP"/>
    </source>
</evidence>
<accession>A0A8J2UHW5</accession>
<feature type="signal peptide" evidence="2">
    <location>
        <begin position="1"/>
        <end position="21"/>
    </location>
</feature>
<protein>
    <recommendedName>
        <fullName evidence="5">BZIP transcription factor</fullName>
    </recommendedName>
</protein>
<dbReference type="AlphaFoldDB" id="A0A8J2UHW5"/>
<comment type="caution">
    <text evidence="3">The sequence shown here is derived from an EMBL/GenBank/DDBJ whole genome shotgun (WGS) entry which is preliminary data.</text>
</comment>
<feature type="coiled-coil region" evidence="1">
    <location>
        <begin position="303"/>
        <end position="337"/>
    </location>
</feature>
<dbReference type="Proteomes" id="UP000607559">
    <property type="component" value="Unassembled WGS sequence"/>
</dbReference>
<proteinExistence type="predicted"/>
<keyword evidence="4" id="KW-1185">Reference proteome</keyword>
<name>A0A8J2UHW5_9BACT</name>
<evidence type="ECO:0000313" key="4">
    <source>
        <dbReference type="Proteomes" id="UP000607559"/>
    </source>
</evidence>
<keyword evidence="1" id="KW-0175">Coiled coil</keyword>
<gene>
    <name evidence="3" type="ORF">GCM10011511_49520</name>
</gene>
<organism evidence="3 4">
    <name type="scientific">Puia dinghuensis</name>
    <dbReference type="NCBI Taxonomy" id="1792502"/>
    <lineage>
        <taxon>Bacteria</taxon>
        <taxon>Pseudomonadati</taxon>
        <taxon>Bacteroidota</taxon>
        <taxon>Chitinophagia</taxon>
        <taxon>Chitinophagales</taxon>
        <taxon>Chitinophagaceae</taxon>
        <taxon>Puia</taxon>
    </lineage>
</organism>
<evidence type="ECO:0000313" key="3">
    <source>
        <dbReference type="EMBL" id="GGB19851.1"/>
    </source>
</evidence>
<reference evidence="3" key="2">
    <citation type="submission" date="2020-09" db="EMBL/GenBank/DDBJ databases">
        <authorList>
            <person name="Sun Q."/>
            <person name="Zhou Y."/>
        </authorList>
    </citation>
    <scope>NUCLEOTIDE SEQUENCE</scope>
    <source>
        <strain evidence="3">CGMCC 1.15448</strain>
    </source>
</reference>
<evidence type="ECO:0000256" key="1">
    <source>
        <dbReference type="SAM" id="Coils"/>
    </source>
</evidence>
<evidence type="ECO:0008006" key="5">
    <source>
        <dbReference type="Google" id="ProtNLM"/>
    </source>
</evidence>
<reference evidence="3" key="1">
    <citation type="journal article" date="2014" name="Int. J. Syst. Evol. Microbiol.">
        <title>Complete genome sequence of Corynebacterium casei LMG S-19264T (=DSM 44701T), isolated from a smear-ripened cheese.</title>
        <authorList>
            <consortium name="US DOE Joint Genome Institute (JGI-PGF)"/>
            <person name="Walter F."/>
            <person name="Albersmeier A."/>
            <person name="Kalinowski J."/>
            <person name="Ruckert C."/>
        </authorList>
    </citation>
    <scope>NUCLEOTIDE SEQUENCE</scope>
    <source>
        <strain evidence="3">CGMCC 1.15448</strain>
    </source>
</reference>